<feature type="chain" id="PRO_5042131997" evidence="1">
    <location>
        <begin position="23"/>
        <end position="134"/>
    </location>
</feature>
<gene>
    <name evidence="2" type="ORF">CYCCA115_LOCUS2950</name>
</gene>
<evidence type="ECO:0000256" key="1">
    <source>
        <dbReference type="SAM" id="SignalP"/>
    </source>
</evidence>
<name>A0AAD2FEG9_9STRA</name>
<organism evidence="2 3">
    <name type="scientific">Cylindrotheca closterium</name>
    <dbReference type="NCBI Taxonomy" id="2856"/>
    <lineage>
        <taxon>Eukaryota</taxon>
        <taxon>Sar</taxon>
        <taxon>Stramenopiles</taxon>
        <taxon>Ochrophyta</taxon>
        <taxon>Bacillariophyta</taxon>
        <taxon>Bacillariophyceae</taxon>
        <taxon>Bacillariophycidae</taxon>
        <taxon>Bacillariales</taxon>
        <taxon>Bacillariaceae</taxon>
        <taxon>Cylindrotheca</taxon>
    </lineage>
</organism>
<protein>
    <submittedName>
        <fullName evidence="2">Uncharacterized protein</fullName>
    </submittedName>
</protein>
<dbReference type="Proteomes" id="UP001295423">
    <property type="component" value="Unassembled WGS sequence"/>
</dbReference>
<comment type="caution">
    <text evidence="2">The sequence shown here is derived from an EMBL/GenBank/DDBJ whole genome shotgun (WGS) entry which is preliminary data.</text>
</comment>
<evidence type="ECO:0000313" key="3">
    <source>
        <dbReference type="Proteomes" id="UP001295423"/>
    </source>
</evidence>
<proteinExistence type="predicted"/>
<feature type="signal peptide" evidence="1">
    <location>
        <begin position="1"/>
        <end position="22"/>
    </location>
</feature>
<dbReference type="AlphaFoldDB" id="A0AAD2FEG9"/>
<dbReference type="EMBL" id="CAKOGP040000224">
    <property type="protein sequence ID" value="CAJ1932665.1"/>
    <property type="molecule type" value="Genomic_DNA"/>
</dbReference>
<keyword evidence="3" id="KW-1185">Reference proteome</keyword>
<accession>A0AAD2FEG9</accession>
<sequence length="134" mass="15369">MIKITTLLRALVAALFASSSLAFSVLPAGTTSQIKAVSSSTEVSMGLFDFFSEEAKQKREAKRQREIEEQERLQKAIMERRRNPDLMEDYEANVQYRRELIMQDKFDEANKVDLYKRADKETLLDGTKGEVAEE</sequence>
<keyword evidence="1" id="KW-0732">Signal</keyword>
<reference evidence="2" key="1">
    <citation type="submission" date="2023-08" db="EMBL/GenBank/DDBJ databases">
        <authorList>
            <person name="Audoor S."/>
            <person name="Bilcke G."/>
        </authorList>
    </citation>
    <scope>NUCLEOTIDE SEQUENCE</scope>
</reference>
<evidence type="ECO:0000313" key="2">
    <source>
        <dbReference type="EMBL" id="CAJ1932665.1"/>
    </source>
</evidence>